<reference evidence="8 9" key="1">
    <citation type="submission" date="2019-08" db="EMBL/GenBank/DDBJ databases">
        <title>Actinomadura sp. nov. CYP1-5 isolated from mountain soil.</title>
        <authorList>
            <person name="Songsumanus A."/>
            <person name="Kuncharoen N."/>
            <person name="Kudo T."/>
            <person name="Yuki M."/>
            <person name="Igarashi Y."/>
            <person name="Tanasupawat S."/>
        </authorList>
    </citation>
    <scope>NUCLEOTIDE SEQUENCE [LARGE SCALE GENOMIC DNA]</scope>
    <source>
        <strain evidence="8 9">JCM 14158</strain>
    </source>
</reference>
<evidence type="ECO:0000256" key="4">
    <source>
        <dbReference type="ARBA" id="ARBA00022692"/>
    </source>
</evidence>
<dbReference type="RefSeq" id="WP_067898285.1">
    <property type="nucleotide sequence ID" value="NZ_VSFG01000003.1"/>
</dbReference>
<evidence type="ECO:0000313" key="8">
    <source>
        <dbReference type="EMBL" id="TYB45451.1"/>
    </source>
</evidence>
<dbReference type="Proteomes" id="UP000323380">
    <property type="component" value="Unassembled WGS sequence"/>
</dbReference>
<dbReference type="Pfam" id="PF07681">
    <property type="entry name" value="DoxX"/>
    <property type="match status" value="1"/>
</dbReference>
<keyword evidence="6 7" id="KW-0472">Membrane</keyword>
<dbReference type="STRING" id="1220554.GCA_001552135_05797"/>
<keyword evidence="5 7" id="KW-1133">Transmembrane helix</keyword>
<evidence type="ECO:0000256" key="6">
    <source>
        <dbReference type="ARBA" id="ARBA00023136"/>
    </source>
</evidence>
<sequence>MTGTSADLGLLALRLVFGLYLAGHGLQKFGLLGGPGPAATAQAFERGGFRPGRPMAAVAGTLETGCGLALAAGLAAPAAAATAVGVMLVACSLHVPNGLWESRKGVELPVLFAAAALGLLFTGPGRISIDHLAGLGVLDLRVTFLLLAVVVVGVAATLARRAAQRRAATPPTSAGSREERPANS</sequence>
<keyword evidence="3" id="KW-1003">Cell membrane</keyword>
<dbReference type="EMBL" id="VSFG01000003">
    <property type="protein sequence ID" value="TYB45451.1"/>
    <property type="molecule type" value="Genomic_DNA"/>
</dbReference>
<dbReference type="PANTHER" id="PTHR33452:SF1">
    <property type="entry name" value="INNER MEMBRANE PROTEIN YPHA-RELATED"/>
    <property type="match status" value="1"/>
</dbReference>
<comment type="subcellular location">
    <subcellularLocation>
        <location evidence="1">Cell membrane</location>
        <topology evidence="1">Multi-pass membrane protein</topology>
    </subcellularLocation>
</comment>
<evidence type="ECO:0000256" key="3">
    <source>
        <dbReference type="ARBA" id="ARBA00022475"/>
    </source>
</evidence>
<keyword evidence="4 7" id="KW-0812">Transmembrane</keyword>
<feature type="transmembrane region" description="Helical" evidence="7">
    <location>
        <begin position="105"/>
        <end position="122"/>
    </location>
</feature>
<evidence type="ECO:0000313" key="9">
    <source>
        <dbReference type="Proteomes" id="UP000323380"/>
    </source>
</evidence>
<feature type="transmembrane region" description="Helical" evidence="7">
    <location>
        <begin position="68"/>
        <end position="93"/>
    </location>
</feature>
<evidence type="ECO:0000256" key="2">
    <source>
        <dbReference type="ARBA" id="ARBA00006679"/>
    </source>
</evidence>
<accession>A0A5D0NN70</accession>
<gene>
    <name evidence="8" type="ORF">FXF69_18615</name>
</gene>
<proteinExistence type="inferred from homology"/>
<feature type="transmembrane region" description="Helical" evidence="7">
    <location>
        <begin position="142"/>
        <end position="159"/>
    </location>
</feature>
<keyword evidence="9" id="KW-1185">Reference proteome</keyword>
<evidence type="ECO:0000256" key="7">
    <source>
        <dbReference type="SAM" id="Phobius"/>
    </source>
</evidence>
<comment type="similarity">
    <text evidence="2">Belongs to the DoxX family.</text>
</comment>
<dbReference type="AlphaFoldDB" id="A0A5D0NN70"/>
<organism evidence="8 9">
    <name type="scientific">Actinomadura chibensis</name>
    <dbReference type="NCBI Taxonomy" id="392828"/>
    <lineage>
        <taxon>Bacteria</taxon>
        <taxon>Bacillati</taxon>
        <taxon>Actinomycetota</taxon>
        <taxon>Actinomycetes</taxon>
        <taxon>Streptosporangiales</taxon>
        <taxon>Thermomonosporaceae</taxon>
        <taxon>Actinomadura</taxon>
    </lineage>
</organism>
<dbReference type="GO" id="GO:0005886">
    <property type="term" value="C:plasma membrane"/>
    <property type="evidence" value="ECO:0007669"/>
    <property type="project" value="UniProtKB-SubCell"/>
</dbReference>
<evidence type="ECO:0000256" key="1">
    <source>
        <dbReference type="ARBA" id="ARBA00004651"/>
    </source>
</evidence>
<protein>
    <submittedName>
        <fullName evidence="8">DoxX family protein</fullName>
    </submittedName>
</protein>
<dbReference type="PANTHER" id="PTHR33452">
    <property type="entry name" value="OXIDOREDUCTASE CATD-RELATED"/>
    <property type="match status" value="1"/>
</dbReference>
<name>A0A5D0NN70_9ACTN</name>
<evidence type="ECO:0000256" key="5">
    <source>
        <dbReference type="ARBA" id="ARBA00022989"/>
    </source>
</evidence>
<dbReference type="InterPro" id="IPR051907">
    <property type="entry name" value="DoxX-like_oxidoreductase"/>
</dbReference>
<comment type="caution">
    <text evidence="8">The sequence shown here is derived from an EMBL/GenBank/DDBJ whole genome shotgun (WGS) entry which is preliminary data.</text>
</comment>
<dbReference type="InterPro" id="IPR032808">
    <property type="entry name" value="DoxX"/>
</dbReference>